<gene>
    <name evidence="4" type="ORF">FNF29_02932</name>
    <name evidence="3" type="ORF">FNF31_07630</name>
</gene>
<accession>A0A5A8CKB9</accession>
<keyword evidence="1" id="KW-0175">Coiled coil</keyword>
<reference evidence="5 6" key="1">
    <citation type="submission" date="2019-07" db="EMBL/GenBank/DDBJ databases">
        <title>Genomes of Cafeteria roenbergensis.</title>
        <authorList>
            <person name="Fischer M.G."/>
            <person name="Hackl T."/>
            <person name="Roman M."/>
        </authorList>
    </citation>
    <scope>NUCLEOTIDE SEQUENCE [LARGE SCALE GENOMIC DNA]</scope>
    <source>
        <strain evidence="4 5">BVI</strain>
        <strain evidence="3 6">Cflag</strain>
    </source>
</reference>
<evidence type="ECO:0000256" key="1">
    <source>
        <dbReference type="SAM" id="Coils"/>
    </source>
</evidence>
<feature type="compositionally biased region" description="Low complexity" evidence="2">
    <location>
        <begin position="503"/>
        <end position="514"/>
    </location>
</feature>
<dbReference type="Proteomes" id="UP000325113">
    <property type="component" value="Unassembled WGS sequence"/>
</dbReference>
<feature type="region of interest" description="Disordered" evidence="2">
    <location>
        <begin position="481"/>
        <end position="527"/>
    </location>
</feature>
<feature type="region of interest" description="Disordered" evidence="2">
    <location>
        <begin position="558"/>
        <end position="577"/>
    </location>
</feature>
<organism evidence="4 5">
    <name type="scientific">Cafeteria roenbergensis</name>
    <name type="common">Marine flagellate</name>
    <dbReference type="NCBI Taxonomy" id="33653"/>
    <lineage>
        <taxon>Eukaryota</taxon>
        <taxon>Sar</taxon>
        <taxon>Stramenopiles</taxon>
        <taxon>Bigyra</taxon>
        <taxon>Opalozoa</taxon>
        <taxon>Bicosoecida</taxon>
        <taxon>Cafeteriaceae</taxon>
        <taxon>Cafeteria</taxon>
    </lineage>
</organism>
<evidence type="ECO:0000313" key="4">
    <source>
        <dbReference type="EMBL" id="KAA0153543.1"/>
    </source>
</evidence>
<sequence>MRGAAAARDRDSAEDGTRFRAGSQAEDGAVVAADTSACVLHGTCPPAAFKLPPISVPSLPYFLPVAIGPFGPNLADAAGMIIGAVIHGVAGPEIIQLVQQFVQAMMTTIPPILRMVLVEGLIPALPPMPRMPDLNAIAARMMAMLAAMKLKAEAELRRVLAGVKLQQMRLKQTLAGIQGALAQLMGQLKASMRVAAKALLAARPVAAQLRSGAAVIAAMANKTALAVRDKRVAEAQERCDALDADANATQADKDSCLQQLVDEKDEAAAQLQLALDRSAAGVARAESKAQAAESRAREQAESVLRASGVVPEGSGAGTAAEVLEAVARSAEEEGWAEEDDDTLPPAPTPSEIKALRARIARMQQQAADKLREIGDLQQSAVRSRRAWEAVALREQEARRELELTSADRRDDAAYRAMRSGGYTWRWGAWRDGEGRGLGPGAVGIGNAGSGVEAAAAERQRAQRAEAAYAAVSSGADRAAEGGGAASLLQREGSPARPARPPLEEAVAAAAAAAAAEEEEEEEEEAHADDVMAAAVAPHLLDAAEAALAANAARSAGRHDAAADAAERRREHIRSGSSAARQALLLQTQAREGTGGDGDSSAQPKQAAAGSGAASLLQASANQRNGVIADIVATQTVSKVTVTAVKVLTQAFSRVISAAIYDSVTGEVSSQVKAKATSALVQGASKAAMTAVHGAVAAGLERAMPPLLRRSVTRSTAHSVTRAVSHSLVHVLPRLLAAPRASILCCHDCIMGNGTGCDCCPDASPDPRGANDVPASLRWWEWSAPDAPIRGGLYPPPPPQGTHAVAEAEAEDVVSTLTSAKAMGAVEEPPAEATWGVGKEADGS</sequence>
<feature type="coiled-coil region" evidence="1">
    <location>
        <begin position="352"/>
        <end position="379"/>
    </location>
</feature>
<evidence type="ECO:0000313" key="3">
    <source>
        <dbReference type="EMBL" id="KAA0147204.1"/>
    </source>
</evidence>
<evidence type="ECO:0000256" key="2">
    <source>
        <dbReference type="SAM" id="MobiDB-lite"/>
    </source>
</evidence>
<comment type="caution">
    <text evidence="4">The sequence shown here is derived from an EMBL/GenBank/DDBJ whole genome shotgun (WGS) entry which is preliminary data.</text>
</comment>
<evidence type="ECO:0000313" key="6">
    <source>
        <dbReference type="Proteomes" id="UP000325113"/>
    </source>
</evidence>
<dbReference type="EMBL" id="VLTM01000169">
    <property type="protein sequence ID" value="KAA0147204.1"/>
    <property type="molecule type" value="Genomic_DNA"/>
</dbReference>
<protein>
    <submittedName>
        <fullName evidence="4">Uncharacterized protein</fullName>
    </submittedName>
</protein>
<proteinExistence type="predicted"/>
<dbReference type="EMBL" id="VLTN01000015">
    <property type="protein sequence ID" value="KAA0153543.1"/>
    <property type="molecule type" value="Genomic_DNA"/>
</dbReference>
<feature type="compositionally biased region" description="Acidic residues" evidence="2">
    <location>
        <begin position="515"/>
        <end position="526"/>
    </location>
</feature>
<name>A0A5A8CKB9_CAFRO</name>
<dbReference type="AlphaFoldDB" id="A0A5A8CKB9"/>
<feature type="region of interest" description="Disordered" evidence="2">
    <location>
        <begin position="1"/>
        <end position="21"/>
    </location>
</feature>
<feature type="compositionally biased region" description="Basic and acidic residues" evidence="2">
    <location>
        <begin position="558"/>
        <end position="573"/>
    </location>
</feature>
<keyword evidence="5" id="KW-1185">Reference proteome</keyword>
<evidence type="ECO:0000313" key="5">
    <source>
        <dbReference type="Proteomes" id="UP000323011"/>
    </source>
</evidence>
<feature type="compositionally biased region" description="Basic and acidic residues" evidence="2">
    <location>
        <begin position="7"/>
        <end position="18"/>
    </location>
</feature>
<dbReference type="Proteomes" id="UP000323011">
    <property type="component" value="Unassembled WGS sequence"/>
</dbReference>
<feature type="coiled-coil region" evidence="1">
    <location>
        <begin position="232"/>
        <end position="302"/>
    </location>
</feature>